<organism evidence="5 6">
    <name type="scientific">Bacillus selenitireducens (strain ATCC 700615 / DSM 15326 / MLS10)</name>
    <dbReference type="NCBI Taxonomy" id="439292"/>
    <lineage>
        <taxon>Bacteria</taxon>
        <taxon>Bacillati</taxon>
        <taxon>Bacillota</taxon>
        <taxon>Bacilli</taxon>
        <taxon>Bacillales</taxon>
        <taxon>Bacillaceae</taxon>
        <taxon>Salisediminibacterium</taxon>
    </lineage>
</organism>
<dbReference type="SUPFAM" id="SSF52518">
    <property type="entry name" value="Thiamin diphosphate-binding fold (THDP-binding)"/>
    <property type="match status" value="1"/>
</dbReference>
<dbReference type="SUPFAM" id="SSF52922">
    <property type="entry name" value="TK C-terminal domain-like"/>
    <property type="match status" value="1"/>
</dbReference>
<dbReference type="SMART" id="SM00861">
    <property type="entry name" value="Transket_pyr"/>
    <property type="match status" value="1"/>
</dbReference>
<dbReference type="GO" id="GO:0016491">
    <property type="term" value="F:oxidoreductase activity"/>
    <property type="evidence" value="ECO:0007669"/>
    <property type="project" value="UniProtKB-KW"/>
</dbReference>
<dbReference type="Gene3D" id="3.40.50.970">
    <property type="match status" value="1"/>
</dbReference>
<reference evidence="5" key="1">
    <citation type="submission" date="2009-10" db="EMBL/GenBank/DDBJ databases">
        <title>Complete sequence of Bacillus selenitireducens MLS10.</title>
        <authorList>
            <consortium name="US DOE Joint Genome Institute"/>
            <person name="Lucas S."/>
            <person name="Copeland A."/>
            <person name="Lapidus A."/>
            <person name="Glavina del Rio T."/>
            <person name="Dalin E."/>
            <person name="Tice H."/>
            <person name="Bruce D."/>
            <person name="Goodwin L."/>
            <person name="Pitluck S."/>
            <person name="Sims D."/>
            <person name="Brettin T."/>
            <person name="Detter J.C."/>
            <person name="Han C."/>
            <person name="Larimer F."/>
            <person name="Land M."/>
            <person name="Hauser L."/>
            <person name="Kyrpides N."/>
            <person name="Ovchinnikova G."/>
            <person name="Stolz J."/>
        </authorList>
    </citation>
    <scope>NUCLEOTIDE SEQUENCE [LARGE SCALE GENOMIC DNA]</scope>
    <source>
        <strain evidence="5">MLS10</strain>
    </source>
</reference>
<keyword evidence="6" id="KW-1185">Reference proteome</keyword>
<dbReference type="OrthoDB" id="9771835at2"/>
<feature type="domain" description="Transketolase-like pyrimidine-binding" evidence="4">
    <location>
        <begin position="4"/>
        <end position="179"/>
    </location>
</feature>
<keyword evidence="2" id="KW-0560">Oxidoreductase</keyword>
<name>D6XVL8_BACIE</name>
<dbReference type="CDD" id="cd07036">
    <property type="entry name" value="TPP_PYR_E1-PDHc-beta_like"/>
    <property type="match status" value="1"/>
</dbReference>
<dbReference type="RefSeq" id="WP_013173178.1">
    <property type="nucleotide sequence ID" value="NC_014219.1"/>
</dbReference>
<dbReference type="FunFam" id="3.40.50.970:FF:000001">
    <property type="entry name" value="Pyruvate dehydrogenase E1 beta subunit"/>
    <property type="match status" value="1"/>
</dbReference>
<dbReference type="KEGG" id="bse:Bsel_2252"/>
<dbReference type="STRING" id="439292.Bsel_2252"/>
<dbReference type="Pfam" id="PF02779">
    <property type="entry name" value="Transket_pyr"/>
    <property type="match status" value="1"/>
</dbReference>
<protein>
    <submittedName>
        <fullName evidence="5">Transketolase central region</fullName>
    </submittedName>
</protein>
<evidence type="ECO:0000256" key="1">
    <source>
        <dbReference type="ARBA" id="ARBA00001964"/>
    </source>
</evidence>
<accession>D6XVL8</accession>
<dbReference type="InterPro" id="IPR009014">
    <property type="entry name" value="Transketo_C/PFOR_II"/>
</dbReference>
<dbReference type="PANTHER" id="PTHR43257:SF2">
    <property type="entry name" value="PYRUVATE DEHYDROGENASE E1 COMPONENT SUBUNIT BETA"/>
    <property type="match status" value="1"/>
</dbReference>
<dbReference type="Gene3D" id="3.40.50.920">
    <property type="match status" value="1"/>
</dbReference>
<dbReference type="HOGENOM" id="CLU_012907_1_0_9"/>
<dbReference type="Proteomes" id="UP000000271">
    <property type="component" value="Chromosome"/>
</dbReference>
<comment type="cofactor">
    <cofactor evidence="1">
        <name>thiamine diphosphate</name>
        <dbReference type="ChEBI" id="CHEBI:58937"/>
    </cofactor>
</comment>
<gene>
    <name evidence="5" type="ordered locus">Bsel_2252</name>
</gene>
<dbReference type="FunFam" id="3.40.50.920:FF:000001">
    <property type="entry name" value="Pyruvate dehydrogenase E1 beta subunit"/>
    <property type="match status" value="1"/>
</dbReference>
<sequence>MAVMSYIDAITLAMREEMERDQRVFVLGEDVGARGGVFRATAGLYEAFGEQRVIDTPLAESAIAGAGIGAAMYGMRPVAEMQFADFIMPAVNQIVSEAAKIRYRSNNDWTCPITIRAPYGGGVHGALYHSQSVEAMFASTPGLKVVMPSNPAEAKGLLKAAIRSDDPVLFFEHKKAYRLLKGEVPDDVDHLEEIGKAKVQRSGEDITVISYGLMLHYAKQAADKLAKEGIDAHILDLRTVYPLDQEAIIEAASKTGKVLLVTEDNLEGSIISEVSAIIAEHCLFDLDAPVRRLAGPNVPAMPYSPPLEKAFIVTQADIEQAMRDLAEF</sequence>
<evidence type="ECO:0000256" key="3">
    <source>
        <dbReference type="ARBA" id="ARBA00023052"/>
    </source>
</evidence>
<evidence type="ECO:0000313" key="6">
    <source>
        <dbReference type="Proteomes" id="UP000000271"/>
    </source>
</evidence>
<evidence type="ECO:0000313" key="5">
    <source>
        <dbReference type="EMBL" id="ADH99756.1"/>
    </source>
</evidence>
<dbReference type="AlphaFoldDB" id="D6XVL8"/>
<dbReference type="Pfam" id="PF02780">
    <property type="entry name" value="Transketolase_C"/>
    <property type="match status" value="1"/>
</dbReference>
<dbReference type="InterPro" id="IPR029061">
    <property type="entry name" value="THDP-binding"/>
</dbReference>
<evidence type="ECO:0000256" key="2">
    <source>
        <dbReference type="ARBA" id="ARBA00023002"/>
    </source>
</evidence>
<dbReference type="NCBIfam" id="NF006667">
    <property type="entry name" value="PRK09212.1"/>
    <property type="match status" value="1"/>
</dbReference>
<dbReference type="EMBL" id="CP001791">
    <property type="protein sequence ID" value="ADH99756.1"/>
    <property type="molecule type" value="Genomic_DNA"/>
</dbReference>
<dbReference type="InterPro" id="IPR005475">
    <property type="entry name" value="Transketolase-like_Pyr-bd"/>
</dbReference>
<evidence type="ECO:0000259" key="4">
    <source>
        <dbReference type="SMART" id="SM00861"/>
    </source>
</evidence>
<keyword evidence="3" id="KW-0786">Thiamine pyrophosphate</keyword>
<dbReference type="PANTHER" id="PTHR43257">
    <property type="entry name" value="PYRUVATE DEHYDROGENASE E1 COMPONENT BETA SUBUNIT"/>
    <property type="match status" value="1"/>
</dbReference>
<dbReference type="InterPro" id="IPR033248">
    <property type="entry name" value="Transketolase_C"/>
</dbReference>
<dbReference type="eggNOG" id="COG0022">
    <property type="taxonomic scope" value="Bacteria"/>
</dbReference>
<proteinExistence type="predicted"/>